<organism evidence="2 3">
    <name type="scientific">Helobdella robusta</name>
    <name type="common">Californian leech</name>
    <dbReference type="NCBI Taxonomy" id="6412"/>
    <lineage>
        <taxon>Eukaryota</taxon>
        <taxon>Metazoa</taxon>
        <taxon>Spiralia</taxon>
        <taxon>Lophotrochozoa</taxon>
        <taxon>Annelida</taxon>
        <taxon>Clitellata</taxon>
        <taxon>Hirudinea</taxon>
        <taxon>Rhynchobdellida</taxon>
        <taxon>Glossiphoniidae</taxon>
        <taxon>Helobdella</taxon>
    </lineage>
</organism>
<dbReference type="EMBL" id="KB095811">
    <property type="protein sequence ID" value="ESO12465.1"/>
    <property type="molecule type" value="Genomic_DNA"/>
</dbReference>
<dbReference type="AlphaFoldDB" id="T1ENH0"/>
<proteinExistence type="predicted"/>
<dbReference type="InParanoid" id="T1ENH0"/>
<dbReference type="CTD" id="20198120"/>
<dbReference type="Proteomes" id="UP000015101">
    <property type="component" value="Unassembled WGS sequence"/>
</dbReference>
<dbReference type="RefSeq" id="XP_009009185.1">
    <property type="nucleotide sequence ID" value="XM_009010937.1"/>
</dbReference>
<dbReference type="KEGG" id="hro:HELRODRAFT_158999"/>
<reference evidence="1 3" key="2">
    <citation type="journal article" date="2013" name="Nature">
        <title>Insights into bilaterian evolution from three spiralian genomes.</title>
        <authorList>
            <person name="Simakov O."/>
            <person name="Marletaz F."/>
            <person name="Cho S.J."/>
            <person name="Edsinger-Gonzales E."/>
            <person name="Havlak P."/>
            <person name="Hellsten U."/>
            <person name="Kuo D.H."/>
            <person name="Larsson T."/>
            <person name="Lv J."/>
            <person name="Arendt D."/>
            <person name="Savage R."/>
            <person name="Osoegawa K."/>
            <person name="de Jong P."/>
            <person name="Grimwood J."/>
            <person name="Chapman J.A."/>
            <person name="Shapiro H."/>
            <person name="Aerts A."/>
            <person name="Otillar R.P."/>
            <person name="Terry A.Y."/>
            <person name="Boore J.L."/>
            <person name="Grigoriev I.V."/>
            <person name="Lindberg D.R."/>
            <person name="Seaver E.C."/>
            <person name="Weisblat D.A."/>
            <person name="Putnam N.H."/>
            <person name="Rokhsar D.S."/>
        </authorList>
    </citation>
    <scope>NUCLEOTIDE SEQUENCE</scope>
</reference>
<protein>
    <submittedName>
        <fullName evidence="1 2">Uncharacterized protein</fullName>
    </submittedName>
</protein>
<keyword evidence="3" id="KW-1185">Reference proteome</keyword>
<dbReference type="EnsemblMetazoa" id="HelroT158999">
    <property type="protein sequence ID" value="HelroP158999"/>
    <property type="gene ID" value="HelroG158999"/>
</dbReference>
<evidence type="ECO:0000313" key="2">
    <source>
        <dbReference type="EnsemblMetazoa" id="HelroP158999"/>
    </source>
</evidence>
<accession>T1ENH0</accession>
<reference evidence="2" key="3">
    <citation type="submission" date="2015-06" db="UniProtKB">
        <authorList>
            <consortium name="EnsemblMetazoa"/>
        </authorList>
    </citation>
    <scope>IDENTIFICATION</scope>
</reference>
<dbReference type="GeneID" id="20198120"/>
<gene>
    <name evidence="2" type="primary">20198120</name>
    <name evidence="1" type="ORF">HELRODRAFT_158999</name>
</gene>
<dbReference type="EMBL" id="AMQM01000171">
    <property type="status" value="NOT_ANNOTATED_CDS"/>
    <property type="molecule type" value="Genomic_DNA"/>
</dbReference>
<evidence type="ECO:0000313" key="1">
    <source>
        <dbReference type="EMBL" id="ESO12465.1"/>
    </source>
</evidence>
<dbReference type="HOGENOM" id="CLU_2029167_0_0_1"/>
<reference evidence="3" key="1">
    <citation type="submission" date="2012-12" db="EMBL/GenBank/DDBJ databases">
        <authorList>
            <person name="Hellsten U."/>
            <person name="Grimwood J."/>
            <person name="Chapman J.A."/>
            <person name="Shapiro H."/>
            <person name="Aerts A."/>
            <person name="Otillar R.P."/>
            <person name="Terry A.Y."/>
            <person name="Boore J.L."/>
            <person name="Simakov O."/>
            <person name="Marletaz F."/>
            <person name="Cho S.-J."/>
            <person name="Edsinger-Gonzales E."/>
            <person name="Havlak P."/>
            <person name="Kuo D.-H."/>
            <person name="Larsson T."/>
            <person name="Lv J."/>
            <person name="Arendt D."/>
            <person name="Savage R."/>
            <person name="Osoegawa K."/>
            <person name="de Jong P."/>
            <person name="Lindberg D.R."/>
            <person name="Seaver E.C."/>
            <person name="Weisblat D.A."/>
            <person name="Putnam N.H."/>
            <person name="Grigoriev I.V."/>
            <person name="Rokhsar D.S."/>
        </authorList>
    </citation>
    <scope>NUCLEOTIDE SEQUENCE</scope>
</reference>
<sequence>MNSLLKLPDVMILHRYSKRNNKKFEEIIPQLIVQNQPLANRFYDVDNKPKKETLSVSERRMKKTEMLTLETCVTEVSDMLNCSSEILRVSKTQDVFDVGEFRTPCTLIFMGHLNKFPHDTYK</sequence>
<evidence type="ECO:0000313" key="3">
    <source>
        <dbReference type="Proteomes" id="UP000015101"/>
    </source>
</evidence>
<name>T1ENH0_HELRO</name>